<protein>
    <recommendedName>
        <fullName evidence="3 6">Recombination-associated protein RdgC</fullName>
    </recommendedName>
</protein>
<dbReference type="PANTHER" id="PTHR38103:SF1">
    <property type="entry name" value="RECOMBINATION-ASSOCIATED PROTEIN RDGC"/>
    <property type="match status" value="1"/>
</dbReference>
<sequence length="299" mass="33228">MWFKQISFYPLNLEKLPQLETLAAKLAEAEFTPCMGLDWFSEGFAAPVSFSPEPVFPADYTWLVALKKEEKVLPAGVIRDILEERVADIQNAEARNVGRKEKQELKEQITDDLLPRAFTRSSRIQAVFDTKHGFLLINNAASAKAETMLTKLREALGGLEASLPNTKQSPSSLMTEWLLQGSAQGGFELDSDCELKGTGDVVPTVKVSKQDLTADEVVQHVRNGKTVTQLGLTWRDQISFILTQDFTLKRIQYLDVLQEEAENHGDDAASLAFASQILMSEALSTMIGELVSYLGGWQE</sequence>
<evidence type="ECO:0000313" key="8">
    <source>
        <dbReference type="Proteomes" id="UP000036027"/>
    </source>
</evidence>
<keyword evidence="8" id="KW-1185">Reference proteome</keyword>
<gene>
    <name evidence="6" type="primary">rdgC</name>
    <name evidence="7" type="ORF">PL75_00125</name>
</gene>
<evidence type="ECO:0000256" key="5">
    <source>
        <dbReference type="ARBA" id="ARBA00023172"/>
    </source>
</evidence>
<comment type="subcellular location">
    <subcellularLocation>
        <location evidence="1 6">Cytoplasm</location>
        <location evidence="1 6">Nucleoid</location>
    </subcellularLocation>
</comment>
<accession>A0A0J1C621</accession>
<dbReference type="HAMAP" id="MF_00194">
    <property type="entry name" value="RdgC"/>
    <property type="match status" value="1"/>
</dbReference>
<comment type="caution">
    <text evidence="7">The sequence shown here is derived from an EMBL/GenBank/DDBJ whole genome shotgun (WGS) entry which is preliminary data.</text>
</comment>
<dbReference type="PATRIC" id="fig|1470200.3.peg.30"/>
<dbReference type="OrthoDB" id="5290530at2"/>
<dbReference type="NCBIfam" id="NF001464">
    <property type="entry name" value="PRK00321.1-5"/>
    <property type="match status" value="1"/>
</dbReference>
<reference evidence="7 8" key="1">
    <citation type="submission" date="2014-11" db="EMBL/GenBank/DDBJ databases">
        <title>Genome of a novel goose pathogen.</title>
        <authorList>
            <person name="Hansen C.M."/>
            <person name="Hueffer K."/>
            <person name="Choi S.C."/>
        </authorList>
    </citation>
    <scope>NUCLEOTIDE SEQUENCE [LARGE SCALE GENOMIC DNA]</scope>
    <source>
        <strain evidence="7 8">KH1503</strain>
    </source>
</reference>
<name>A0A0J1C621_9NEIS</name>
<comment type="function">
    <text evidence="6">May be involved in recombination.</text>
</comment>
<evidence type="ECO:0000256" key="1">
    <source>
        <dbReference type="ARBA" id="ARBA00004453"/>
    </source>
</evidence>
<keyword evidence="5 6" id="KW-0233">DNA recombination</keyword>
<dbReference type="PANTHER" id="PTHR38103">
    <property type="entry name" value="RECOMBINATION-ASSOCIATED PROTEIN RDGC"/>
    <property type="match status" value="1"/>
</dbReference>
<dbReference type="Proteomes" id="UP000036027">
    <property type="component" value="Unassembled WGS sequence"/>
</dbReference>
<dbReference type="EMBL" id="JTDO01000001">
    <property type="protein sequence ID" value="KLT73793.1"/>
    <property type="molecule type" value="Genomic_DNA"/>
</dbReference>
<evidence type="ECO:0000256" key="2">
    <source>
        <dbReference type="ARBA" id="ARBA00008657"/>
    </source>
</evidence>
<evidence type="ECO:0000256" key="3">
    <source>
        <dbReference type="ARBA" id="ARBA00022296"/>
    </source>
</evidence>
<comment type="similarity">
    <text evidence="2 6">Belongs to the RdgC family.</text>
</comment>
<proteinExistence type="inferred from homology"/>
<dbReference type="GO" id="GO:0009295">
    <property type="term" value="C:nucleoid"/>
    <property type="evidence" value="ECO:0007669"/>
    <property type="project" value="UniProtKB-SubCell"/>
</dbReference>
<dbReference type="GO" id="GO:0005737">
    <property type="term" value="C:cytoplasm"/>
    <property type="evidence" value="ECO:0007669"/>
    <property type="project" value="UniProtKB-UniRule"/>
</dbReference>
<evidence type="ECO:0000256" key="6">
    <source>
        <dbReference type="HAMAP-Rule" id="MF_00194"/>
    </source>
</evidence>
<dbReference type="RefSeq" id="WP_047759885.1">
    <property type="nucleotide sequence ID" value="NZ_CP091510.1"/>
</dbReference>
<dbReference type="Pfam" id="PF04381">
    <property type="entry name" value="RdgC"/>
    <property type="match status" value="1"/>
</dbReference>
<organism evidence="7 8">
    <name type="scientific">Neisseria arctica</name>
    <dbReference type="NCBI Taxonomy" id="1470200"/>
    <lineage>
        <taxon>Bacteria</taxon>
        <taxon>Pseudomonadati</taxon>
        <taxon>Pseudomonadota</taxon>
        <taxon>Betaproteobacteria</taxon>
        <taxon>Neisseriales</taxon>
        <taxon>Neisseriaceae</taxon>
        <taxon>Neisseria</taxon>
    </lineage>
</organism>
<evidence type="ECO:0000256" key="4">
    <source>
        <dbReference type="ARBA" id="ARBA00022490"/>
    </source>
</evidence>
<dbReference type="STRING" id="1470200.PL75_00125"/>
<dbReference type="InterPro" id="IPR007476">
    <property type="entry name" value="RdgC"/>
</dbReference>
<keyword evidence="4 6" id="KW-0963">Cytoplasm</keyword>
<dbReference type="GO" id="GO:0006310">
    <property type="term" value="P:DNA recombination"/>
    <property type="evidence" value="ECO:0007669"/>
    <property type="project" value="UniProtKB-UniRule"/>
</dbReference>
<evidence type="ECO:0000313" key="7">
    <source>
        <dbReference type="EMBL" id="KLT73793.1"/>
    </source>
</evidence>
<dbReference type="AlphaFoldDB" id="A0A0J1C621"/>